<dbReference type="EMBL" id="BNAV01000002">
    <property type="protein sequence ID" value="GHF44358.1"/>
    <property type="molecule type" value="Genomic_DNA"/>
</dbReference>
<sequence>MCPALPCLVTRLEWTSVPQSKEEIVTLAELLPSVGACGEPPLEKDLWPGSTRLGLGGDLEVGGVSLRELANRFGTPCQVLDETEVRRRARAFLAALPEAEVAFAGKSLPCRSVFRWLADEGLSLDVCSAGELAAARTAGFPAERILLHGNVKTPEDHKAALAYGVSRIVLDSFDEITQLAALATAQPVLIRVTPGVDAHTHPAITTGVEGQKFGFPLDAVPEAVRRVEAEPGLRFAGLHCHLGSQITRVNVYEEALRKLLDLGVPIAQLDLGGGFAAPYCPGEPRFDLTGFAHRVRATLHHECERRRIPLPHLVIEPGRAIVANAGITLYRVAAVKPGFVAVDGGMSDNPRPALYGARYTARLVGRHTRAPRREVTVVGRHCEAGDVLARNGPLPDDVHAGDLLAVPVTGAYHQALASNYNLVGRPPLIGVRDGRTTVLVRRETEEDLLRRDLMPA</sequence>
<dbReference type="InterPro" id="IPR009006">
    <property type="entry name" value="Ala_racemase/Decarboxylase_C"/>
</dbReference>
<evidence type="ECO:0000313" key="12">
    <source>
        <dbReference type="Proteomes" id="UP000658656"/>
    </source>
</evidence>
<feature type="binding site" evidence="6">
    <location>
        <position position="355"/>
    </location>
    <ligand>
        <name>substrate</name>
    </ligand>
</feature>
<comment type="catalytic activity">
    <reaction evidence="6 9">
        <text>meso-2,6-diaminopimelate + H(+) = L-lysine + CO2</text>
        <dbReference type="Rhea" id="RHEA:15101"/>
        <dbReference type="ChEBI" id="CHEBI:15378"/>
        <dbReference type="ChEBI" id="CHEBI:16526"/>
        <dbReference type="ChEBI" id="CHEBI:32551"/>
        <dbReference type="ChEBI" id="CHEBI:57791"/>
        <dbReference type="EC" id="4.1.1.20"/>
    </reaction>
</comment>
<evidence type="ECO:0000313" key="11">
    <source>
        <dbReference type="EMBL" id="GHF44358.1"/>
    </source>
</evidence>
<dbReference type="Proteomes" id="UP000658656">
    <property type="component" value="Unassembled WGS sequence"/>
</dbReference>
<dbReference type="InterPro" id="IPR022644">
    <property type="entry name" value="De-COase2_N"/>
</dbReference>
<dbReference type="UniPathway" id="UPA00034">
    <property type="reaction ID" value="UER00027"/>
</dbReference>
<dbReference type="SUPFAM" id="SSF50621">
    <property type="entry name" value="Alanine racemase C-terminal domain-like"/>
    <property type="match status" value="1"/>
</dbReference>
<dbReference type="InterPro" id="IPR002986">
    <property type="entry name" value="DAP_deCOOHase_LysA"/>
</dbReference>
<dbReference type="InterPro" id="IPR029066">
    <property type="entry name" value="PLP-binding_barrel"/>
</dbReference>
<name>A0A8H9M418_9PSEU</name>
<feature type="binding site" evidence="6">
    <location>
        <position position="319"/>
    </location>
    <ligand>
        <name>substrate</name>
    </ligand>
</feature>
<evidence type="ECO:0000256" key="2">
    <source>
        <dbReference type="ARBA" id="ARBA00022793"/>
    </source>
</evidence>
<feature type="active site" description="Proton donor" evidence="8">
    <location>
        <position position="382"/>
    </location>
</feature>
<dbReference type="Gene3D" id="2.40.37.10">
    <property type="entry name" value="Lyase, Ornithine Decarboxylase, Chain A, domain 1"/>
    <property type="match status" value="1"/>
</dbReference>
<accession>A0A8H9M418</accession>
<feature type="binding site" evidence="6">
    <location>
        <position position="412"/>
    </location>
    <ligand>
        <name>pyridoxal 5'-phosphate</name>
        <dbReference type="ChEBI" id="CHEBI:597326"/>
    </ligand>
</feature>
<comment type="caution">
    <text evidence="11">The sequence shown here is derived from an EMBL/GenBank/DDBJ whole genome shotgun (WGS) entry which is preliminary data.</text>
</comment>
<feature type="modified residue" description="N6-(pyridoxal phosphate)lysine" evidence="6 8">
    <location>
        <position position="106"/>
    </location>
</feature>
<dbReference type="FunFam" id="3.20.20.10:FF:000003">
    <property type="entry name" value="Diaminopimelate decarboxylase"/>
    <property type="match status" value="1"/>
</dbReference>
<feature type="binding site" evidence="6">
    <location>
        <position position="274"/>
    </location>
    <ligand>
        <name>pyridoxal 5'-phosphate</name>
        <dbReference type="ChEBI" id="CHEBI:597326"/>
    </ligand>
</feature>
<feature type="binding site" evidence="6">
    <location>
        <position position="412"/>
    </location>
    <ligand>
        <name>substrate</name>
    </ligand>
</feature>
<evidence type="ECO:0000256" key="5">
    <source>
        <dbReference type="ARBA" id="ARBA00023239"/>
    </source>
</evidence>
<keyword evidence="3 6" id="KW-0663">Pyridoxal phosphate</keyword>
<evidence type="ECO:0000259" key="10">
    <source>
        <dbReference type="Pfam" id="PF02784"/>
    </source>
</evidence>
<dbReference type="GO" id="GO:0009089">
    <property type="term" value="P:lysine biosynthetic process via diaminopimelate"/>
    <property type="evidence" value="ECO:0007669"/>
    <property type="project" value="UniProtKB-UniRule"/>
</dbReference>
<dbReference type="EC" id="4.1.1.20" evidence="6 7"/>
<keyword evidence="2 6" id="KW-0210">Decarboxylase</keyword>
<keyword evidence="4 6" id="KW-0457">Lysine biosynthesis</keyword>
<organism evidence="11 12">
    <name type="scientific">Amycolatopsis bartoniae</name>
    <dbReference type="NCBI Taxonomy" id="941986"/>
    <lineage>
        <taxon>Bacteria</taxon>
        <taxon>Bacillati</taxon>
        <taxon>Actinomycetota</taxon>
        <taxon>Actinomycetes</taxon>
        <taxon>Pseudonocardiales</taxon>
        <taxon>Pseudonocardiaceae</taxon>
        <taxon>Amycolatopsis</taxon>
    </lineage>
</organism>
<comment type="subunit">
    <text evidence="6">Homodimer.</text>
</comment>
<dbReference type="InterPro" id="IPR000183">
    <property type="entry name" value="Orn/DAP/Arg_de-COase"/>
</dbReference>
<dbReference type="HAMAP" id="MF_02120">
    <property type="entry name" value="LysA"/>
    <property type="match status" value="1"/>
</dbReference>
<keyword evidence="6" id="KW-0028">Amino-acid biosynthesis</keyword>
<comment type="pathway">
    <text evidence="6 9">Amino-acid biosynthesis; L-lysine biosynthesis via DAP pathway; L-lysine from DL-2,6-diaminopimelate: step 1/1.</text>
</comment>
<dbReference type="PANTHER" id="PTHR43727">
    <property type="entry name" value="DIAMINOPIMELATE DECARBOXYLASE"/>
    <property type="match status" value="1"/>
</dbReference>
<dbReference type="PANTHER" id="PTHR43727:SF2">
    <property type="entry name" value="GROUP IV DECARBOXYLASE"/>
    <property type="match status" value="1"/>
</dbReference>
<dbReference type="GO" id="GO:0030170">
    <property type="term" value="F:pyridoxal phosphate binding"/>
    <property type="evidence" value="ECO:0007669"/>
    <property type="project" value="UniProtKB-UniRule"/>
</dbReference>
<evidence type="ECO:0000256" key="3">
    <source>
        <dbReference type="ARBA" id="ARBA00022898"/>
    </source>
</evidence>
<dbReference type="Pfam" id="PF02784">
    <property type="entry name" value="Orn_Arg_deC_N"/>
    <property type="match status" value="1"/>
</dbReference>
<proteinExistence type="inferred from homology"/>
<feature type="binding site" evidence="6">
    <location>
        <position position="383"/>
    </location>
    <ligand>
        <name>substrate</name>
    </ligand>
</feature>
<feature type="binding site" evidence="6">
    <location>
        <begin position="316"/>
        <end position="319"/>
    </location>
    <ligand>
        <name>pyridoxal 5'-phosphate</name>
        <dbReference type="ChEBI" id="CHEBI:597326"/>
    </ligand>
</feature>
<keyword evidence="12" id="KW-1185">Reference proteome</keyword>
<dbReference type="AlphaFoldDB" id="A0A8H9M418"/>
<dbReference type="CDD" id="cd06828">
    <property type="entry name" value="PLPDE_III_DapDC"/>
    <property type="match status" value="1"/>
</dbReference>
<comment type="similarity">
    <text evidence="6">Belongs to the Orn/Lys/Arg decarboxylase class-II family. LysA subfamily.</text>
</comment>
<dbReference type="SUPFAM" id="SSF51419">
    <property type="entry name" value="PLP-binding barrel"/>
    <property type="match status" value="1"/>
</dbReference>
<reference evidence="11" key="2">
    <citation type="submission" date="2020-09" db="EMBL/GenBank/DDBJ databases">
        <authorList>
            <person name="Sun Q."/>
            <person name="Zhou Y."/>
        </authorList>
    </citation>
    <scope>NUCLEOTIDE SEQUENCE</scope>
    <source>
        <strain evidence="11">CGMCC 4.7679</strain>
    </source>
</reference>
<evidence type="ECO:0000256" key="7">
    <source>
        <dbReference type="NCBIfam" id="TIGR01048"/>
    </source>
</evidence>
<dbReference type="PRINTS" id="PR01181">
    <property type="entry name" value="DAPDCRBXLASE"/>
</dbReference>
<keyword evidence="5 6" id="KW-0456">Lyase</keyword>
<evidence type="ECO:0000256" key="8">
    <source>
        <dbReference type="PIRSR" id="PIRSR600183-50"/>
    </source>
</evidence>
<feature type="binding site" evidence="6">
    <location>
        <position position="351"/>
    </location>
    <ligand>
        <name>substrate</name>
    </ligand>
</feature>
<reference evidence="11" key="1">
    <citation type="journal article" date="2014" name="Int. J. Syst. Evol. Microbiol.">
        <title>Complete genome sequence of Corynebacterium casei LMG S-19264T (=DSM 44701T), isolated from a smear-ripened cheese.</title>
        <authorList>
            <consortium name="US DOE Joint Genome Institute (JGI-PGF)"/>
            <person name="Walter F."/>
            <person name="Albersmeier A."/>
            <person name="Kalinowski J."/>
            <person name="Ruckert C."/>
        </authorList>
    </citation>
    <scope>NUCLEOTIDE SEQUENCE</scope>
    <source>
        <strain evidence="11">CGMCC 4.7679</strain>
    </source>
</reference>
<feature type="domain" description="Orn/DAP/Arg decarboxylase 2 N-terminal" evidence="10">
    <location>
        <begin position="84"/>
        <end position="323"/>
    </location>
</feature>
<comment type="function">
    <text evidence="6">Specifically catalyzes the decarboxylation of meso-diaminopimelate (meso-DAP) to L-lysine.</text>
</comment>
<dbReference type="Gene3D" id="3.20.20.10">
    <property type="entry name" value="Alanine racemase"/>
    <property type="match status" value="1"/>
</dbReference>
<evidence type="ECO:0000256" key="1">
    <source>
        <dbReference type="ARBA" id="ARBA00001933"/>
    </source>
</evidence>
<protein>
    <recommendedName>
        <fullName evidence="6 7">Diaminopimelate decarboxylase</fullName>
        <shortName evidence="6">DAP decarboxylase</shortName>
        <shortName evidence="6">DAPDC</shortName>
        <ecNumber evidence="6 7">4.1.1.20</ecNumber>
    </recommendedName>
</protein>
<comment type="cofactor">
    <cofactor evidence="1 6 8 9">
        <name>pyridoxal 5'-phosphate</name>
        <dbReference type="ChEBI" id="CHEBI:597326"/>
    </cofactor>
</comment>
<evidence type="ECO:0000256" key="4">
    <source>
        <dbReference type="ARBA" id="ARBA00023154"/>
    </source>
</evidence>
<dbReference type="PRINTS" id="PR01179">
    <property type="entry name" value="ODADCRBXLASE"/>
</dbReference>
<evidence type="ECO:0000256" key="6">
    <source>
        <dbReference type="HAMAP-Rule" id="MF_02120"/>
    </source>
</evidence>
<evidence type="ECO:0000256" key="9">
    <source>
        <dbReference type="RuleBase" id="RU003738"/>
    </source>
</evidence>
<gene>
    <name evidence="6 11" type="primary">lysA</name>
    <name evidence="11" type="ORF">GCM10017566_16550</name>
</gene>
<dbReference type="NCBIfam" id="TIGR01048">
    <property type="entry name" value="lysA"/>
    <property type="match status" value="1"/>
</dbReference>
<dbReference type="GO" id="GO:0008836">
    <property type="term" value="F:diaminopimelate decarboxylase activity"/>
    <property type="evidence" value="ECO:0007669"/>
    <property type="project" value="UniProtKB-UniRule"/>
</dbReference>